<evidence type="ECO:0000256" key="11">
    <source>
        <dbReference type="ARBA" id="ARBA00023136"/>
    </source>
</evidence>
<evidence type="ECO:0000256" key="9">
    <source>
        <dbReference type="ARBA" id="ARBA00022989"/>
    </source>
</evidence>
<comment type="similarity">
    <text evidence="2 12">Belongs to the cytochrome ubiquinol oxidase subunit 1 family.</text>
</comment>
<evidence type="ECO:0000256" key="4">
    <source>
        <dbReference type="ARBA" id="ARBA00022475"/>
    </source>
</evidence>
<evidence type="ECO:0000256" key="12">
    <source>
        <dbReference type="PIRNR" id="PIRNR006446"/>
    </source>
</evidence>
<dbReference type="AlphaFoldDB" id="A0A6B9ZMR8"/>
<dbReference type="InterPro" id="IPR002585">
    <property type="entry name" value="Cyt-d_ubiquinol_oxidase_su_1"/>
</dbReference>
<keyword evidence="11 12" id="KW-0472">Membrane</keyword>
<comment type="subcellular location">
    <subcellularLocation>
        <location evidence="1">Cell membrane</location>
        <topology evidence="1">Multi-pass membrane protein</topology>
    </subcellularLocation>
</comment>
<feature type="transmembrane region" description="Helical" evidence="12">
    <location>
        <begin position="180"/>
        <end position="204"/>
    </location>
</feature>
<dbReference type="Proteomes" id="UP000476411">
    <property type="component" value="Chromosome"/>
</dbReference>
<proteinExistence type="inferred from homology"/>
<evidence type="ECO:0000256" key="8">
    <source>
        <dbReference type="ARBA" id="ARBA00022982"/>
    </source>
</evidence>
<evidence type="ECO:0000256" key="6">
    <source>
        <dbReference type="ARBA" id="ARBA00022692"/>
    </source>
</evidence>
<dbReference type="PANTHER" id="PTHR30365:SF14">
    <property type="entry name" value="CYTOCHROME BD MENAQUINOL OXIDASE SUBUNIT I-RELATED"/>
    <property type="match status" value="1"/>
</dbReference>
<feature type="transmembrane region" description="Helical" evidence="12">
    <location>
        <begin position="402"/>
        <end position="423"/>
    </location>
</feature>
<keyword evidence="5 12" id="KW-0349">Heme</keyword>
<dbReference type="GO" id="GO:0070069">
    <property type="term" value="C:cytochrome complex"/>
    <property type="evidence" value="ECO:0007669"/>
    <property type="project" value="UniProtKB-UniRule"/>
</dbReference>
<keyword evidence="10 12" id="KW-0408">Iron</keyword>
<evidence type="ECO:0000313" key="13">
    <source>
        <dbReference type="EMBL" id="QHS63296.1"/>
    </source>
</evidence>
<evidence type="ECO:0000256" key="2">
    <source>
        <dbReference type="ARBA" id="ARBA00009819"/>
    </source>
</evidence>
<dbReference type="PIRSF" id="PIRSF006446">
    <property type="entry name" value="Cyt_quinol_oxidase_1"/>
    <property type="match status" value="1"/>
</dbReference>
<feature type="transmembrane region" description="Helical" evidence="12">
    <location>
        <begin position="59"/>
        <end position="80"/>
    </location>
</feature>
<keyword evidence="6 12" id="KW-0812">Transmembrane</keyword>
<evidence type="ECO:0000256" key="1">
    <source>
        <dbReference type="ARBA" id="ARBA00004651"/>
    </source>
</evidence>
<feature type="transmembrane region" description="Helical" evidence="12">
    <location>
        <begin position="100"/>
        <end position="116"/>
    </location>
</feature>
<feature type="transmembrane region" description="Helical" evidence="12">
    <location>
        <begin position="123"/>
        <end position="149"/>
    </location>
</feature>
<sequence length="439" mass="48785">MNDFMAARSQMALSLGFHIVFSCIGMVMPFFMAVAHFYWLKTNDVVYRNITKAWSKGVAIFFATGAVSGTVLSFELGLLWPEFMKHAGPIFGMPFSLEGTAFFIEAIALGFFLYGWGRFNRWFHWFTGVVVGVSGLVSGILVVAANAWMNSPAGFDYVNGQYLNIDPIRAMFNDAWFSQALHMCIAAFSATGFAVAGIHALMILKKKNIRFHTQSFRIAAVFACVAALLQPLSGDISAKDVAKRQPAKLAAMEAHYHTEAAAPLILGGIPDSEAKEVKFAIKLPGMLSFMVHSNFQTPVDGLDKIPEEDQPPVAVTHYAFQVMVGLGMVMLLIAVCYFIAIWRKRQWMQRTWFLRAFVLATPMGFIAVEAGWTVTEVGRQPWIINGIMRTADAVTPMPGIAYSFYIFTAVYISLSVIVTFLLYRQIRMVDKLYDVSPAV</sequence>
<feature type="transmembrane region" description="Helical" evidence="12">
    <location>
        <begin position="15"/>
        <end position="39"/>
    </location>
</feature>
<dbReference type="EMBL" id="CP048113">
    <property type="protein sequence ID" value="QHS63296.1"/>
    <property type="molecule type" value="Genomic_DNA"/>
</dbReference>
<dbReference type="Pfam" id="PF01654">
    <property type="entry name" value="Cyt_bd_oxida_I"/>
    <property type="match status" value="1"/>
</dbReference>
<dbReference type="GO" id="GO:0005886">
    <property type="term" value="C:plasma membrane"/>
    <property type="evidence" value="ECO:0007669"/>
    <property type="project" value="UniProtKB-SubCell"/>
</dbReference>
<organism evidence="13 14">
    <name type="scientific">Chitinophaga agri</name>
    <dbReference type="NCBI Taxonomy" id="2703787"/>
    <lineage>
        <taxon>Bacteria</taxon>
        <taxon>Pseudomonadati</taxon>
        <taxon>Bacteroidota</taxon>
        <taxon>Chitinophagia</taxon>
        <taxon>Chitinophagales</taxon>
        <taxon>Chitinophagaceae</taxon>
        <taxon>Chitinophaga</taxon>
    </lineage>
</organism>
<evidence type="ECO:0000256" key="10">
    <source>
        <dbReference type="ARBA" id="ARBA00023004"/>
    </source>
</evidence>
<feature type="transmembrane region" description="Helical" evidence="12">
    <location>
        <begin position="352"/>
        <end position="372"/>
    </location>
</feature>
<dbReference type="GO" id="GO:0009055">
    <property type="term" value="F:electron transfer activity"/>
    <property type="evidence" value="ECO:0007669"/>
    <property type="project" value="UniProtKB-UniRule"/>
</dbReference>
<evidence type="ECO:0000256" key="5">
    <source>
        <dbReference type="ARBA" id="ARBA00022617"/>
    </source>
</evidence>
<dbReference type="KEGG" id="chih:GWR21_28030"/>
<feature type="transmembrane region" description="Helical" evidence="12">
    <location>
        <begin position="216"/>
        <end position="233"/>
    </location>
</feature>
<keyword evidence="8 12" id="KW-0249">Electron transport</keyword>
<keyword evidence="9 12" id="KW-1133">Transmembrane helix</keyword>
<dbReference type="RefSeq" id="WP_162335012.1">
    <property type="nucleotide sequence ID" value="NZ_CP048113.1"/>
</dbReference>
<evidence type="ECO:0000256" key="3">
    <source>
        <dbReference type="ARBA" id="ARBA00022448"/>
    </source>
</evidence>
<dbReference type="PANTHER" id="PTHR30365">
    <property type="entry name" value="CYTOCHROME D UBIQUINOL OXIDASE"/>
    <property type="match status" value="1"/>
</dbReference>
<keyword evidence="7 12" id="KW-0479">Metal-binding</keyword>
<dbReference type="GO" id="GO:0019646">
    <property type="term" value="P:aerobic electron transport chain"/>
    <property type="evidence" value="ECO:0007669"/>
    <property type="project" value="InterPro"/>
</dbReference>
<keyword evidence="3 12" id="KW-0813">Transport</keyword>
<gene>
    <name evidence="13" type="ORF">GWR21_28030</name>
</gene>
<reference evidence="13 14" key="1">
    <citation type="submission" date="2020-01" db="EMBL/GenBank/DDBJ databases">
        <title>Complete genome sequence of Chitinophaga sp. H33E-04 isolated from quinoa roots.</title>
        <authorList>
            <person name="Weon H.-Y."/>
            <person name="Lee S.A."/>
        </authorList>
    </citation>
    <scope>NUCLEOTIDE SEQUENCE [LARGE SCALE GENOMIC DNA]</scope>
    <source>
        <strain evidence="13 14">H33E-04</strain>
    </source>
</reference>
<feature type="transmembrane region" description="Helical" evidence="12">
    <location>
        <begin position="318"/>
        <end position="340"/>
    </location>
</feature>
<accession>A0A6B9ZMR8</accession>
<protein>
    <submittedName>
        <fullName evidence="13">Cytochrome ubiquinol oxidase subunit I</fullName>
    </submittedName>
</protein>
<keyword evidence="4 12" id="KW-1003">Cell membrane</keyword>
<evidence type="ECO:0000313" key="14">
    <source>
        <dbReference type="Proteomes" id="UP000476411"/>
    </source>
</evidence>
<keyword evidence="14" id="KW-1185">Reference proteome</keyword>
<dbReference type="GO" id="GO:0020037">
    <property type="term" value="F:heme binding"/>
    <property type="evidence" value="ECO:0007669"/>
    <property type="project" value="TreeGrafter"/>
</dbReference>
<name>A0A6B9ZMR8_9BACT</name>
<evidence type="ECO:0000256" key="7">
    <source>
        <dbReference type="ARBA" id="ARBA00022723"/>
    </source>
</evidence>
<dbReference type="GO" id="GO:0016682">
    <property type="term" value="F:oxidoreductase activity, acting on diphenols and related substances as donors, oxygen as acceptor"/>
    <property type="evidence" value="ECO:0007669"/>
    <property type="project" value="TreeGrafter"/>
</dbReference>
<dbReference type="GO" id="GO:0046872">
    <property type="term" value="F:metal ion binding"/>
    <property type="evidence" value="ECO:0007669"/>
    <property type="project" value="UniProtKB-UniRule"/>
</dbReference>